<evidence type="ECO:0000313" key="10">
    <source>
        <dbReference type="EMBL" id="SMG49155.1"/>
    </source>
</evidence>
<feature type="transmembrane region" description="Helical" evidence="8">
    <location>
        <begin position="229"/>
        <end position="246"/>
    </location>
</feature>
<dbReference type="STRING" id="1852522.SAMN06295960_3025"/>
<dbReference type="EMBL" id="FXAZ01000004">
    <property type="protein sequence ID" value="SMG49155.1"/>
    <property type="molecule type" value="Genomic_DNA"/>
</dbReference>
<evidence type="ECO:0000256" key="6">
    <source>
        <dbReference type="ARBA" id="ARBA00023136"/>
    </source>
</evidence>
<feature type="transmembrane region" description="Helical" evidence="8">
    <location>
        <begin position="135"/>
        <end position="153"/>
    </location>
</feature>
<evidence type="ECO:0000256" key="2">
    <source>
        <dbReference type="ARBA" id="ARBA00022448"/>
    </source>
</evidence>
<dbReference type="RefSeq" id="WP_085495398.1">
    <property type="nucleotide sequence ID" value="NZ_FXAZ01000004.1"/>
</dbReference>
<dbReference type="Pfam" id="PF07690">
    <property type="entry name" value="MFS_1"/>
    <property type="match status" value="1"/>
</dbReference>
<dbReference type="PRINTS" id="PR01036">
    <property type="entry name" value="TCRTETB"/>
</dbReference>
<name>A0A1X7L5Y7_9BACL</name>
<dbReference type="SUPFAM" id="SSF103473">
    <property type="entry name" value="MFS general substrate transporter"/>
    <property type="match status" value="1"/>
</dbReference>
<proteinExistence type="predicted"/>
<keyword evidence="4 8" id="KW-0812">Transmembrane</keyword>
<feature type="transmembrane region" description="Helical" evidence="8">
    <location>
        <begin position="356"/>
        <end position="376"/>
    </location>
</feature>
<comment type="subcellular location">
    <subcellularLocation>
        <location evidence="1">Cell membrane</location>
        <topology evidence="1">Multi-pass membrane protein</topology>
    </subcellularLocation>
</comment>
<dbReference type="Gene3D" id="1.20.1720.10">
    <property type="entry name" value="Multidrug resistance protein D"/>
    <property type="match status" value="1"/>
</dbReference>
<feature type="transmembrane region" description="Helical" evidence="8">
    <location>
        <begin position="12"/>
        <end position="34"/>
    </location>
</feature>
<keyword evidence="5 8" id="KW-1133">Transmembrane helix</keyword>
<keyword evidence="3" id="KW-1003">Cell membrane</keyword>
<evidence type="ECO:0000256" key="7">
    <source>
        <dbReference type="SAM" id="MobiDB-lite"/>
    </source>
</evidence>
<feature type="transmembrane region" description="Helical" evidence="8">
    <location>
        <begin position="332"/>
        <end position="350"/>
    </location>
</feature>
<sequence>MEHLSHKRKITVMMAIIAAMFFSSINQTIVSTAMPRIIAILGGMDHYTWVVTIYMLTSTIATVLVGKLSDIYGRKPFILTGIVLFIIGAFLSGFSKDIFQLIAYRGIQGLGAGVIMSSAFTAVGDLFAPRERGKWTGVMMAVFGFSSVIGPALGGFIVDHMNWKWVFWIFLPIGIVAFVMILTMFPKTERRESESIDYWGSIFLTLSIVPLLLGFSWAGTTYPWDSIEVISLFGAAVLFLIIFIFVELRVKSPVLPMSLFRNDIVTLSNLIGFIMNAGMMGALIYLPFFVQGVEGVSPTYSGYVTMPMSIAMVVISAFTGKWITKTGKYKRYAMLGMPIMIAGMVMMAFMNNIAMAVASMIVFGLGLGFGMPVFSLTVQNAVKPSELGVATASSQLFRSLGGTIGISVMGTIMATSLKNNIADKMAASGGGMDMSKLDPATAEKFQFLSGPQALLDQPKLQQVQESLPDAIQPMFNQVVEALRDALSSSLTTVFLSGAALLVVALVLVFFLREIPLRTSNKMDEGAASKDEAASESAYQGERGAETALNKA</sequence>
<dbReference type="InterPro" id="IPR005829">
    <property type="entry name" value="Sugar_transporter_CS"/>
</dbReference>
<dbReference type="GO" id="GO:0022857">
    <property type="term" value="F:transmembrane transporter activity"/>
    <property type="evidence" value="ECO:0007669"/>
    <property type="project" value="InterPro"/>
</dbReference>
<dbReference type="Gene3D" id="1.20.1250.20">
    <property type="entry name" value="MFS general substrate transporter like domains"/>
    <property type="match status" value="1"/>
</dbReference>
<feature type="compositionally biased region" description="Basic and acidic residues" evidence="7">
    <location>
        <begin position="523"/>
        <end position="532"/>
    </location>
</feature>
<keyword evidence="2" id="KW-0813">Transport</keyword>
<feature type="region of interest" description="Disordered" evidence="7">
    <location>
        <begin position="523"/>
        <end position="551"/>
    </location>
</feature>
<keyword evidence="6 8" id="KW-0472">Membrane</keyword>
<dbReference type="GO" id="GO:0005886">
    <property type="term" value="C:plasma membrane"/>
    <property type="evidence" value="ECO:0007669"/>
    <property type="project" value="UniProtKB-SubCell"/>
</dbReference>
<dbReference type="PANTHER" id="PTHR23501:SF197">
    <property type="entry name" value="COMD"/>
    <property type="match status" value="1"/>
</dbReference>
<feature type="transmembrane region" description="Helical" evidence="8">
    <location>
        <begin position="490"/>
        <end position="511"/>
    </location>
</feature>
<feature type="transmembrane region" description="Helical" evidence="8">
    <location>
        <begin position="396"/>
        <end position="417"/>
    </location>
</feature>
<protein>
    <submittedName>
        <fullName evidence="10">Drug resistance transporter, EmrB/QacA subfamily</fullName>
    </submittedName>
</protein>
<gene>
    <name evidence="10" type="ORF">SAMN06295960_3025</name>
</gene>
<dbReference type="InterPro" id="IPR020846">
    <property type="entry name" value="MFS_dom"/>
</dbReference>
<feature type="transmembrane region" description="Helical" evidence="8">
    <location>
        <begin position="165"/>
        <end position="186"/>
    </location>
</feature>
<dbReference type="PANTHER" id="PTHR23501">
    <property type="entry name" value="MAJOR FACILITATOR SUPERFAMILY"/>
    <property type="match status" value="1"/>
</dbReference>
<evidence type="ECO:0000259" key="9">
    <source>
        <dbReference type="PROSITE" id="PS50850"/>
    </source>
</evidence>
<reference evidence="10 11" key="1">
    <citation type="submission" date="2017-04" db="EMBL/GenBank/DDBJ databases">
        <authorList>
            <person name="Afonso C.L."/>
            <person name="Miller P.J."/>
            <person name="Scott M.A."/>
            <person name="Spackman E."/>
            <person name="Goraichik I."/>
            <person name="Dimitrov K.M."/>
            <person name="Suarez D.L."/>
            <person name="Swayne D.E."/>
        </authorList>
    </citation>
    <scope>NUCLEOTIDE SEQUENCE [LARGE SCALE GENOMIC DNA]</scope>
    <source>
        <strain evidence="10 11">11</strain>
    </source>
</reference>
<dbReference type="NCBIfam" id="TIGR00711">
    <property type="entry name" value="efflux_EmrB"/>
    <property type="match status" value="1"/>
</dbReference>
<dbReference type="Proteomes" id="UP000193834">
    <property type="component" value="Unassembled WGS sequence"/>
</dbReference>
<dbReference type="CDD" id="cd17502">
    <property type="entry name" value="MFS_Azr1_MDR_like"/>
    <property type="match status" value="1"/>
</dbReference>
<keyword evidence="11" id="KW-1185">Reference proteome</keyword>
<dbReference type="OrthoDB" id="9816041at2"/>
<organism evidence="10 11">
    <name type="scientific">Paenibacillus aquistagni</name>
    <dbReference type="NCBI Taxonomy" id="1852522"/>
    <lineage>
        <taxon>Bacteria</taxon>
        <taxon>Bacillati</taxon>
        <taxon>Bacillota</taxon>
        <taxon>Bacilli</taxon>
        <taxon>Bacillales</taxon>
        <taxon>Paenibacillaceae</taxon>
        <taxon>Paenibacillus</taxon>
    </lineage>
</organism>
<accession>A0A1X7L5Y7</accession>
<dbReference type="FunFam" id="1.20.1720.10:FF:000004">
    <property type="entry name" value="EmrB/QacA family drug resistance transporter"/>
    <property type="match status" value="1"/>
</dbReference>
<dbReference type="InterPro" id="IPR036259">
    <property type="entry name" value="MFS_trans_sf"/>
</dbReference>
<dbReference type="InterPro" id="IPR004638">
    <property type="entry name" value="EmrB-like"/>
</dbReference>
<evidence type="ECO:0000256" key="1">
    <source>
        <dbReference type="ARBA" id="ARBA00004651"/>
    </source>
</evidence>
<evidence type="ECO:0000256" key="3">
    <source>
        <dbReference type="ARBA" id="ARBA00022475"/>
    </source>
</evidence>
<feature type="transmembrane region" description="Helical" evidence="8">
    <location>
        <begin position="77"/>
        <end position="95"/>
    </location>
</feature>
<evidence type="ECO:0000256" key="8">
    <source>
        <dbReference type="SAM" id="Phobius"/>
    </source>
</evidence>
<feature type="transmembrane region" description="Helical" evidence="8">
    <location>
        <begin position="267"/>
        <end position="288"/>
    </location>
</feature>
<feature type="transmembrane region" description="Helical" evidence="8">
    <location>
        <begin position="198"/>
        <end position="217"/>
    </location>
</feature>
<dbReference type="InterPro" id="IPR011701">
    <property type="entry name" value="MFS"/>
</dbReference>
<dbReference type="PROSITE" id="PS00216">
    <property type="entry name" value="SUGAR_TRANSPORT_1"/>
    <property type="match status" value="1"/>
</dbReference>
<evidence type="ECO:0000256" key="4">
    <source>
        <dbReference type="ARBA" id="ARBA00022692"/>
    </source>
</evidence>
<evidence type="ECO:0000256" key="5">
    <source>
        <dbReference type="ARBA" id="ARBA00022989"/>
    </source>
</evidence>
<dbReference type="AlphaFoldDB" id="A0A1X7L5Y7"/>
<dbReference type="PROSITE" id="PS50850">
    <property type="entry name" value="MFS"/>
    <property type="match status" value="1"/>
</dbReference>
<feature type="transmembrane region" description="Helical" evidence="8">
    <location>
        <begin position="300"/>
        <end position="320"/>
    </location>
</feature>
<feature type="domain" description="Major facilitator superfamily (MFS) profile" evidence="9">
    <location>
        <begin position="12"/>
        <end position="516"/>
    </location>
</feature>
<feature type="transmembrane region" description="Helical" evidence="8">
    <location>
        <begin position="107"/>
        <end position="128"/>
    </location>
</feature>
<feature type="transmembrane region" description="Helical" evidence="8">
    <location>
        <begin position="46"/>
        <end position="65"/>
    </location>
</feature>
<evidence type="ECO:0000313" key="11">
    <source>
        <dbReference type="Proteomes" id="UP000193834"/>
    </source>
</evidence>